<evidence type="ECO:0000256" key="1">
    <source>
        <dbReference type="SAM" id="MobiDB-lite"/>
    </source>
</evidence>
<feature type="transmembrane region" description="Helical" evidence="2">
    <location>
        <begin position="15"/>
        <end position="37"/>
    </location>
</feature>
<keyword evidence="2" id="KW-0472">Membrane</keyword>
<keyword evidence="4" id="KW-1185">Reference proteome</keyword>
<dbReference type="Gene3D" id="1.20.1070.10">
    <property type="entry name" value="Rhodopsin 7-helix transmembrane proteins"/>
    <property type="match status" value="1"/>
</dbReference>
<reference evidence="3" key="1">
    <citation type="submission" date="2022-07" db="EMBL/GenBank/DDBJ databases">
        <title>Phylogenomic reconstructions and comparative analyses of Kickxellomycotina fungi.</title>
        <authorList>
            <person name="Reynolds N.K."/>
            <person name="Stajich J.E."/>
            <person name="Barry K."/>
            <person name="Grigoriev I.V."/>
            <person name="Crous P."/>
            <person name="Smith M.E."/>
        </authorList>
    </citation>
    <scope>NUCLEOTIDE SEQUENCE</scope>
    <source>
        <strain evidence="3">RSA 476</strain>
    </source>
</reference>
<protein>
    <submittedName>
        <fullName evidence="3">Uncharacterized protein</fullName>
    </submittedName>
</protein>
<comment type="caution">
    <text evidence="3">The sequence shown here is derived from an EMBL/GenBank/DDBJ whole genome shotgun (WGS) entry which is preliminary data.</text>
</comment>
<proteinExistence type="predicted"/>
<keyword evidence="2" id="KW-0812">Transmembrane</keyword>
<feature type="compositionally biased region" description="Low complexity" evidence="1">
    <location>
        <begin position="326"/>
        <end position="335"/>
    </location>
</feature>
<dbReference type="AlphaFoldDB" id="A0A9W8IHB9"/>
<name>A0A9W8IHB9_9FUNG</name>
<feature type="transmembrane region" description="Helical" evidence="2">
    <location>
        <begin position="123"/>
        <end position="145"/>
    </location>
</feature>
<sequence length="381" mass="43745">MNEISNHNTSSIRKLLVSLASAGLAISLLTIFLCLYLCRKRRELYHMTIFRIILAIQIFSFLKSLFNLIGIYIDPQTNGQCRTYIFISIVLSVSPLYLSVFCILYFQAILIHDIPLRRKWPRIALALGTILFSLVPALFTLIIPARTAGMRSYCEYMDPPSTRLFVFKWLVMYIWITLAILIGLYSIARMVIVIVRRSREACSQMSQPSSTQSTEEGLSTLAKENRRRRRRSSNLIIAKALSSVIWFPIMPIICLGFNTAYSIVWYKAQHEDEAAFIVDKVLQFLAVPLMAMTFYLSPPVRRAFKQYLVDRKEGKRVKRVTKASRMRSSTPSPSTNRGSVRMDDETRMPAYNYTMNPEPPSPPLSPYSTLFSDEDELYSSM</sequence>
<accession>A0A9W8IHB9</accession>
<organism evidence="3 4">
    <name type="scientific">Coemansia aciculifera</name>
    <dbReference type="NCBI Taxonomy" id="417176"/>
    <lineage>
        <taxon>Eukaryota</taxon>
        <taxon>Fungi</taxon>
        <taxon>Fungi incertae sedis</taxon>
        <taxon>Zoopagomycota</taxon>
        <taxon>Kickxellomycotina</taxon>
        <taxon>Kickxellomycetes</taxon>
        <taxon>Kickxellales</taxon>
        <taxon>Kickxellaceae</taxon>
        <taxon>Coemansia</taxon>
    </lineage>
</organism>
<feature type="region of interest" description="Disordered" evidence="1">
    <location>
        <begin position="205"/>
        <end position="226"/>
    </location>
</feature>
<evidence type="ECO:0000313" key="3">
    <source>
        <dbReference type="EMBL" id="KAJ2861533.1"/>
    </source>
</evidence>
<evidence type="ECO:0000256" key="2">
    <source>
        <dbReference type="SAM" id="Phobius"/>
    </source>
</evidence>
<feature type="compositionally biased region" description="Acidic residues" evidence="1">
    <location>
        <begin position="372"/>
        <end position="381"/>
    </location>
</feature>
<evidence type="ECO:0000313" key="4">
    <source>
        <dbReference type="Proteomes" id="UP001140074"/>
    </source>
</evidence>
<feature type="compositionally biased region" description="Low complexity" evidence="1">
    <location>
        <begin position="205"/>
        <end position="214"/>
    </location>
</feature>
<dbReference type="EMBL" id="JANBUY010000217">
    <property type="protein sequence ID" value="KAJ2861533.1"/>
    <property type="molecule type" value="Genomic_DNA"/>
</dbReference>
<feature type="transmembrane region" description="Helical" evidence="2">
    <location>
        <begin position="85"/>
        <end position="111"/>
    </location>
</feature>
<feature type="region of interest" description="Disordered" evidence="1">
    <location>
        <begin position="319"/>
        <end position="381"/>
    </location>
</feature>
<feature type="transmembrane region" description="Helical" evidence="2">
    <location>
        <begin position="236"/>
        <end position="261"/>
    </location>
</feature>
<feature type="transmembrane region" description="Helical" evidence="2">
    <location>
        <begin position="49"/>
        <end position="73"/>
    </location>
</feature>
<keyword evidence="2" id="KW-1133">Transmembrane helix</keyword>
<dbReference type="Proteomes" id="UP001140074">
    <property type="component" value="Unassembled WGS sequence"/>
</dbReference>
<gene>
    <name evidence="3" type="ORF">GGH94_004835</name>
</gene>
<feature type="transmembrane region" description="Helical" evidence="2">
    <location>
        <begin position="281"/>
        <end position="297"/>
    </location>
</feature>
<feature type="transmembrane region" description="Helical" evidence="2">
    <location>
        <begin position="165"/>
        <end position="188"/>
    </location>
</feature>